<proteinExistence type="predicted"/>
<gene>
    <name evidence="2" type="ORF">L4923_02825</name>
</gene>
<dbReference type="EMBL" id="JAKREW010000001">
    <property type="protein sequence ID" value="MCG7503948.1"/>
    <property type="molecule type" value="Genomic_DNA"/>
</dbReference>
<accession>A0ABS9Q965</accession>
<feature type="region of interest" description="Disordered" evidence="1">
    <location>
        <begin position="1"/>
        <end position="22"/>
    </location>
</feature>
<evidence type="ECO:0000313" key="2">
    <source>
        <dbReference type="EMBL" id="MCG7503948.1"/>
    </source>
</evidence>
<dbReference type="Gene3D" id="1.10.1040.10">
    <property type="entry name" value="N-(1-d-carboxylethyl)-l-norvaline Dehydrogenase, domain 2"/>
    <property type="match status" value="1"/>
</dbReference>
<name>A0ABS9Q965_9HYPH</name>
<evidence type="ECO:0000313" key="3">
    <source>
        <dbReference type="Proteomes" id="UP001201701"/>
    </source>
</evidence>
<dbReference type="RefSeq" id="WP_239361893.1">
    <property type="nucleotide sequence ID" value="NZ_JAKREW010000001.1"/>
</dbReference>
<evidence type="ECO:0000256" key="1">
    <source>
        <dbReference type="SAM" id="MobiDB-lite"/>
    </source>
</evidence>
<comment type="caution">
    <text evidence="2">The sequence shown here is derived from an EMBL/GenBank/DDBJ whole genome shotgun (WGS) entry which is preliminary data.</text>
</comment>
<protein>
    <submittedName>
        <fullName evidence="2">Uncharacterized protein</fullName>
    </submittedName>
</protein>
<dbReference type="Proteomes" id="UP001201701">
    <property type="component" value="Unassembled WGS sequence"/>
</dbReference>
<keyword evidence="3" id="KW-1185">Reference proteome</keyword>
<reference evidence="2 3" key="1">
    <citation type="submission" date="2022-02" db="EMBL/GenBank/DDBJ databases">
        <title>Draft genome sequence of Mezorhizobium retamae strain IRAMC:0171 isolated from Retama raetam nodules.</title>
        <authorList>
            <person name="Bengaied R."/>
            <person name="Sbissi I."/>
            <person name="Huber K."/>
            <person name="Ghodbane F."/>
            <person name="Nouioui I."/>
            <person name="Tarhouni M."/>
            <person name="Gtari M."/>
        </authorList>
    </citation>
    <scope>NUCLEOTIDE SEQUENCE [LARGE SCALE GENOMIC DNA]</scope>
    <source>
        <strain evidence="2 3">IRAMC:0171</strain>
    </source>
</reference>
<sequence>MKPAITVWGTGHTGSAAGRSAADGETLSSLSPHYSAFQHLVELMEVRNIDRAVAEGYDAIFRRAIAAGHLHDVSRRCHSLWERSDKCP</sequence>
<organism evidence="2 3">
    <name type="scientific">Mesorhizobium retamae</name>
    <dbReference type="NCBI Taxonomy" id="2912854"/>
    <lineage>
        <taxon>Bacteria</taxon>
        <taxon>Pseudomonadati</taxon>
        <taxon>Pseudomonadota</taxon>
        <taxon>Alphaproteobacteria</taxon>
        <taxon>Hyphomicrobiales</taxon>
        <taxon>Phyllobacteriaceae</taxon>
        <taxon>Mesorhizobium</taxon>
    </lineage>
</organism>
<dbReference type="InterPro" id="IPR013328">
    <property type="entry name" value="6PGD_dom2"/>
</dbReference>